<dbReference type="InterPro" id="IPR043519">
    <property type="entry name" value="NT_sf"/>
</dbReference>
<evidence type="ECO:0008006" key="3">
    <source>
        <dbReference type="Google" id="ProtNLM"/>
    </source>
</evidence>
<organism evidence="1 2">
    <name type="scientific">Runella slithyformis (strain ATCC 29530 / DSM 19594 / LMG 11500 / NCIMB 11436 / LSU 4)</name>
    <dbReference type="NCBI Taxonomy" id="761193"/>
    <lineage>
        <taxon>Bacteria</taxon>
        <taxon>Pseudomonadati</taxon>
        <taxon>Bacteroidota</taxon>
        <taxon>Cytophagia</taxon>
        <taxon>Cytophagales</taxon>
        <taxon>Spirosomataceae</taxon>
        <taxon>Runella</taxon>
    </lineage>
</organism>
<accession>A0A7U4E5T4</accession>
<reference evidence="1 2" key="2">
    <citation type="journal article" date="2012" name="Stand. Genomic Sci.">
        <title>Complete genome sequence of the aquatic bacterium Runella slithyformis type strain (LSU 4(T)).</title>
        <authorList>
            <person name="Copeland A."/>
            <person name="Zhang X."/>
            <person name="Misra M."/>
            <person name="Lapidus A."/>
            <person name="Nolan M."/>
            <person name="Lucas S."/>
            <person name="Deshpande S."/>
            <person name="Cheng J.F."/>
            <person name="Tapia R."/>
            <person name="Goodwin L.A."/>
            <person name="Pitluck S."/>
            <person name="Liolios K."/>
            <person name="Pagani I."/>
            <person name="Ivanova N."/>
            <person name="Mikhailova N."/>
            <person name="Pati A."/>
            <person name="Chen A."/>
            <person name="Palaniappan K."/>
            <person name="Land M."/>
            <person name="Hauser L."/>
            <person name="Pan C."/>
            <person name="Jeffries C.D."/>
            <person name="Detter J.C."/>
            <person name="Brambilla E.M."/>
            <person name="Rohde M."/>
            <person name="Djao O.D."/>
            <person name="Goker M."/>
            <person name="Sikorski J."/>
            <person name="Tindall B.J."/>
            <person name="Woyke T."/>
            <person name="Bristow J."/>
            <person name="Eisen J.A."/>
            <person name="Markowitz V."/>
            <person name="Hugenholtz P."/>
            <person name="Kyrpides N.C."/>
            <person name="Klenk H.P."/>
            <person name="Mavromatis K."/>
        </authorList>
    </citation>
    <scope>NUCLEOTIDE SEQUENCE [LARGE SCALE GENOMIC DNA]</scope>
    <source>
        <strain evidence="2">ATCC 29530 / DSM 19594 / LMG 11500 / NCIMB 11436 / LSU 4</strain>
    </source>
</reference>
<reference evidence="2" key="1">
    <citation type="submission" date="2011-06" db="EMBL/GenBank/DDBJ databases">
        <title>The complete genome of chromosome of Runella slithyformis DSM 19594.</title>
        <authorList>
            <consortium name="US DOE Joint Genome Institute (JGI-PGF)"/>
            <person name="Lucas S."/>
            <person name="Han J."/>
            <person name="Lapidus A."/>
            <person name="Bruce D."/>
            <person name="Goodwin L."/>
            <person name="Pitluck S."/>
            <person name="Peters L."/>
            <person name="Kyrpides N."/>
            <person name="Mavromatis K."/>
            <person name="Ivanova N."/>
            <person name="Ovchinnikova G."/>
            <person name="Zhang X."/>
            <person name="Misra M."/>
            <person name="Detter J.C."/>
            <person name="Tapia R."/>
            <person name="Han C."/>
            <person name="Land M."/>
            <person name="Hauser L."/>
            <person name="Markowitz V."/>
            <person name="Cheng J.-F."/>
            <person name="Hugenholtz P."/>
            <person name="Woyke T."/>
            <person name="Wu D."/>
            <person name="Tindall B."/>
            <person name="Faehrich R."/>
            <person name="Brambilla E."/>
            <person name="Klenk H.-P."/>
            <person name="Eisen J.A."/>
        </authorList>
    </citation>
    <scope>NUCLEOTIDE SEQUENCE [LARGE SCALE GENOMIC DNA]</scope>
    <source>
        <strain evidence="2">ATCC 29530 / DSM 19594 / LMG 11500 / NCIMB 11436 / LSU 4</strain>
    </source>
</reference>
<sequence length="149" mass="17064">MHDHFLTFIRLLNEENVEYVVIGGYAVAKHGYPRYTGDLDIFVSGTRENAEKLLNVMFNFGFGPYDFDLNDFYGEERFVSIGDEPYKIELLTQTLGVTFADVYQNKEVVVSQDVAINFISYNDLIKNKTAVGRPKDLLDLEHLPPSDEQ</sequence>
<evidence type="ECO:0000313" key="2">
    <source>
        <dbReference type="Proteomes" id="UP000000493"/>
    </source>
</evidence>
<protein>
    <recommendedName>
        <fullName evidence="3">Nucleotidyltransferase family protein</fullName>
    </recommendedName>
</protein>
<dbReference type="Proteomes" id="UP000000493">
    <property type="component" value="Chromosome"/>
</dbReference>
<dbReference type="KEGG" id="rsi:Runsl_2064"/>
<dbReference type="RefSeq" id="WP_013927790.1">
    <property type="nucleotide sequence ID" value="NC_015703.1"/>
</dbReference>
<proteinExistence type="predicted"/>
<evidence type="ECO:0000313" key="1">
    <source>
        <dbReference type="EMBL" id="AEI48479.1"/>
    </source>
</evidence>
<dbReference type="Gene3D" id="3.30.460.40">
    <property type="match status" value="1"/>
</dbReference>
<keyword evidence="2" id="KW-1185">Reference proteome</keyword>
<dbReference type="SUPFAM" id="SSF81301">
    <property type="entry name" value="Nucleotidyltransferase"/>
    <property type="match status" value="1"/>
</dbReference>
<dbReference type="EMBL" id="CP002859">
    <property type="protein sequence ID" value="AEI48479.1"/>
    <property type="molecule type" value="Genomic_DNA"/>
</dbReference>
<dbReference type="AlphaFoldDB" id="A0A7U4E5T4"/>
<gene>
    <name evidence="1" type="ordered locus">Runsl_2064</name>
</gene>
<name>A0A7U4E5T4_RUNSL</name>